<dbReference type="Gene3D" id="3.40.630.30">
    <property type="match status" value="1"/>
</dbReference>
<dbReference type="CDD" id="cd04301">
    <property type="entry name" value="NAT_SF"/>
    <property type="match status" value="1"/>
</dbReference>
<keyword evidence="5" id="KW-1185">Reference proteome</keyword>
<evidence type="ECO:0000313" key="5">
    <source>
        <dbReference type="Proteomes" id="UP001567350"/>
    </source>
</evidence>
<evidence type="ECO:0000256" key="1">
    <source>
        <dbReference type="ARBA" id="ARBA00022679"/>
    </source>
</evidence>
<dbReference type="EMBL" id="JBGJLR010000008">
    <property type="protein sequence ID" value="MEZ2739582.1"/>
    <property type="molecule type" value="Genomic_DNA"/>
</dbReference>
<dbReference type="PANTHER" id="PTHR43877">
    <property type="entry name" value="AMINOALKYLPHOSPHONATE N-ACETYLTRANSFERASE-RELATED-RELATED"/>
    <property type="match status" value="1"/>
</dbReference>
<dbReference type="InterPro" id="IPR050832">
    <property type="entry name" value="Bact_Acetyltransf"/>
</dbReference>
<keyword evidence="1 4" id="KW-0808">Transferase</keyword>
<evidence type="ECO:0000256" key="2">
    <source>
        <dbReference type="ARBA" id="ARBA00023315"/>
    </source>
</evidence>
<dbReference type="Pfam" id="PF00583">
    <property type="entry name" value="Acetyltransf_1"/>
    <property type="match status" value="1"/>
</dbReference>
<accession>A0ABV4ICS4</accession>
<evidence type="ECO:0000313" key="4">
    <source>
        <dbReference type="EMBL" id="MEZ2739582.1"/>
    </source>
</evidence>
<gene>
    <name evidence="4" type="ORF">ACBP88_08955</name>
</gene>
<name>A0ABV4ICS4_9BURK</name>
<evidence type="ECO:0000259" key="3">
    <source>
        <dbReference type="PROSITE" id="PS51186"/>
    </source>
</evidence>
<dbReference type="InterPro" id="IPR016181">
    <property type="entry name" value="Acyl_CoA_acyltransferase"/>
</dbReference>
<protein>
    <submittedName>
        <fullName evidence="4">GNAT family N-acetyltransferase</fullName>
        <ecNumber evidence="4">2.3.1.-</ecNumber>
    </submittedName>
</protein>
<comment type="caution">
    <text evidence="4">The sequence shown here is derived from an EMBL/GenBank/DDBJ whole genome shotgun (WGS) entry which is preliminary data.</text>
</comment>
<proteinExistence type="predicted"/>
<dbReference type="PROSITE" id="PS51186">
    <property type="entry name" value="GNAT"/>
    <property type="match status" value="1"/>
</dbReference>
<dbReference type="EC" id="2.3.1.-" evidence="4"/>
<dbReference type="Proteomes" id="UP001567350">
    <property type="component" value="Unassembled WGS sequence"/>
</dbReference>
<dbReference type="RefSeq" id="WP_370893952.1">
    <property type="nucleotide sequence ID" value="NZ_JBGJLR010000008.1"/>
</dbReference>
<dbReference type="GO" id="GO:0016746">
    <property type="term" value="F:acyltransferase activity"/>
    <property type="evidence" value="ECO:0007669"/>
    <property type="project" value="UniProtKB-KW"/>
</dbReference>
<dbReference type="InterPro" id="IPR000182">
    <property type="entry name" value="GNAT_dom"/>
</dbReference>
<reference evidence="4 5" key="1">
    <citation type="submission" date="2024-08" db="EMBL/GenBank/DDBJ databases">
        <authorList>
            <person name="Feng Z."/>
            <person name="Ronholm J."/>
        </authorList>
    </citation>
    <scope>NUCLEOTIDE SEQUENCE [LARGE SCALE GENOMIC DNA]</scope>
    <source>
        <strain evidence="4 5">4-AB0-8</strain>
    </source>
</reference>
<dbReference type="SUPFAM" id="SSF55729">
    <property type="entry name" value="Acyl-CoA N-acyltransferases (Nat)"/>
    <property type="match status" value="1"/>
</dbReference>
<organism evidence="4 5">
    <name type="scientific">Comamonas jiangduensis</name>
    <dbReference type="NCBI Taxonomy" id="1194168"/>
    <lineage>
        <taxon>Bacteria</taxon>
        <taxon>Pseudomonadati</taxon>
        <taxon>Pseudomonadota</taxon>
        <taxon>Betaproteobacteria</taxon>
        <taxon>Burkholderiales</taxon>
        <taxon>Comamonadaceae</taxon>
        <taxon>Comamonas</taxon>
    </lineage>
</organism>
<keyword evidence="2 4" id="KW-0012">Acyltransferase</keyword>
<sequence>MADKPAGGCVLRALEAADAAAFQALRLQALREHPAAFFASPEEQAAMSIEIVAQSIGPSAQRWAIGAWQGEGLVATMGLQRHLRFKLAHKAEVWGVYVAPTHRGQGIAHAMLARTLTHARSMPGVQQVHLGVLSSNHAAIALYQRHGFVRYGVEPRCVYAAGAYHDEDWMVCML</sequence>
<feature type="domain" description="N-acetyltransferase" evidence="3">
    <location>
        <begin position="9"/>
        <end position="174"/>
    </location>
</feature>